<dbReference type="OrthoDB" id="78922at2759"/>
<reference evidence="2" key="1">
    <citation type="submission" date="2013-12" db="EMBL/GenBank/DDBJ databases">
        <title>The Genome Sequence of Aphanomyces astaci APO3.</title>
        <authorList>
            <consortium name="The Broad Institute Genomics Platform"/>
            <person name="Russ C."/>
            <person name="Tyler B."/>
            <person name="van West P."/>
            <person name="Dieguez-Uribeondo J."/>
            <person name="Young S.K."/>
            <person name="Zeng Q."/>
            <person name="Gargeya S."/>
            <person name="Fitzgerald M."/>
            <person name="Abouelleil A."/>
            <person name="Alvarado L."/>
            <person name="Chapman S.B."/>
            <person name="Gainer-Dewar J."/>
            <person name="Goldberg J."/>
            <person name="Griggs A."/>
            <person name="Gujja S."/>
            <person name="Hansen M."/>
            <person name="Howarth C."/>
            <person name="Imamovic A."/>
            <person name="Ireland A."/>
            <person name="Larimer J."/>
            <person name="McCowan C."/>
            <person name="Murphy C."/>
            <person name="Pearson M."/>
            <person name="Poon T.W."/>
            <person name="Priest M."/>
            <person name="Roberts A."/>
            <person name="Saif S."/>
            <person name="Shea T."/>
            <person name="Sykes S."/>
            <person name="Wortman J."/>
            <person name="Nusbaum C."/>
            <person name="Birren B."/>
        </authorList>
    </citation>
    <scope>NUCLEOTIDE SEQUENCE [LARGE SCALE GENOMIC DNA]</scope>
    <source>
        <strain evidence="2">APO3</strain>
    </source>
</reference>
<gene>
    <name evidence="2" type="ORF">H257_13703</name>
</gene>
<evidence type="ECO:0000313" key="2">
    <source>
        <dbReference type="EMBL" id="ETV70970.1"/>
    </source>
</evidence>
<dbReference type="RefSeq" id="XP_009839633.1">
    <property type="nucleotide sequence ID" value="XM_009841331.1"/>
</dbReference>
<protein>
    <submittedName>
        <fullName evidence="2">Uncharacterized protein</fullName>
    </submittedName>
</protein>
<evidence type="ECO:0000256" key="1">
    <source>
        <dbReference type="SAM" id="MobiDB-lite"/>
    </source>
</evidence>
<dbReference type="EMBL" id="KI913163">
    <property type="protein sequence ID" value="ETV70970.1"/>
    <property type="molecule type" value="Genomic_DNA"/>
</dbReference>
<feature type="region of interest" description="Disordered" evidence="1">
    <location>
        <begin position="1"/>
        <end position="24"/>
    </location>
</feature>
<dbReference type="VEuPathDB" id="FungiDB:H257_13703"/>
<organism evidence="2">
    <name type="scientific">Aphanomyces astaci</name>
    <name type="common">Crayfish plague agent</name>
    <dbReference type="NCBI Taxonomy" id="112090"/>
    <lineage>
        <taxon>Eukaryota</taxon>
        <taxon>Sar</taxon>
        <taxon>Stramenopiles</taxon>
        <taxon>Oomycota</taxon>
        <taxon>Saprolegniomycetes</taxon>
        <taxon>Saprolegniales</taxon>
        <taxon>Verrucalvaceae</taxon>
        <taxon>Aphanomyces</taxon>
    </lineage>
</organism>
<name>W4FTZ6_APHAT</name>
<accession>W4FTZ6</accession>
<dbReference type="GeneID" id="20815699"/>
<sequence>MFASVFRSAVAPAPSNNEPPSPSTRWLIKSHREKVPECCRRQAKAPPIKTTSTLFNLYDGISYRFVDGTVQRRLSSTVGGQRVPFEVAQVQSLRRKRDFLTGLSSIEEEKLAMCESCHSNSYSRLSNTKCITLTSAPKTRKTPTKATNVVEKIVPLQTESVPAGADVTCA</sequence>
<dbReference type="AlphaFoldDB" id="W4FTZ6"/>
<proteinExistence type="predicted"/>